<evidence type="ECO:0000313" key="3">
    <source>
        <dbReference type="Proteomes" id="UP000007801"/>
    </source>
</evidence>
<evidence type="ECO:0000313" key="2">
    <source>
        <dbReference type="EMBL" id="KPU77686.1"/>
    </source>
</evidence>
<keyword evidence="1" id="KW-1133">Transmembrane helix</keyword>
<feature type="transmembrane region" description="Helical" evidence="1">
    <location>
        <begin position="84"/>
        <end position="104"/>
    </location>
</feature>
<keyword evidence="1" id="KW-0812">Transmembrane</keyword>
<keyword evidence="1" id="KW-0472">Membrane</keyword>
<keyword evidence="3" id="KW-1185">Reference proteome</keyword>
<proteinExistence type="predicted"/>
<reference evidence="2 3" key="1">
    <citation type="journal article" date="2007" name="Nature">
        <title>Evolution of genes and genomes on the Drosophila phylogeny.</title>
        <authorList>
            <consortium name="Drosophila 12 Genomes Consortium"/>
            <person name="Clark A.G."/>
            <person name="Eisen M.B."/>
            <person name="Smith D.R."/>
            <person name="Bergman C.M."/>
            <person name="Oliver B."/>
            <person name="Markow T.A."/>
            <person name="Kaufman T.C."/>
            <person name="Kellis M."/>
            <person name="Gelbart W."/>
            <person name="Iyer V.N."/>
            <person name="Pollard D.A."/>
            <person name="Sackton T.B."/>
            <person name="Larracuente A.M."/>
            <person name="Singh N.D."/>
            <person name="Abad J.P."/>
            <person name="Abt D.N."/>
            <person name="Adryan B."/>
            <person name="Aguade M."/>
            <person name="Akashi H."/>
            <person name="Anderson W.W."/>
            <person name="Aquadro C.F."/>
            <person name="Ardell D.H."/>
            <person name="Arguello R."/>
            <person name="Artieri C.G."/>
            <person name="Barbash D.A."/>
            <person name="Barker D."/>
            <person name="Barsanti P."/>
            <person name="Batterham P."/>
            <person name="Batzoglou S."/>
            <person name="Begun D."/>
            <person name="Bhutkar A."/>
            <person name="Blanco E."/>
            <person name="Bosak S.A."/>
            <person name="Bradley R.K."/>
            <person name="Brand A.D."/>
            <person name="Brent M.R."/>
            <person name="Brooks A.N."/>
            <person name="Brown R.H."/>
            <person name="Butlin R.K."/>
            <person name="Caggese C."/>
            <person name="Calvi B.R."/>
            <person name="Bernardo de Carvalho A."/>
            <person name="Caspi A."/>
            <person name="Castrezana S."/>
            <person name="Celniker S.E."/>
            <person name="Chang J.L."/>
            <person name="Chapple C."/>
            <person name="Chatterji S."/>
            <person name="Chinwalla A."/>
            <person name="Civetta A."/>
            <person name="Clifton S.W."/>
            <person name="Comeron J.M."/>
            <person name="Costello J.C."/>
            <person name="Coyne J.A."/>
            <person name="Daub J."/>
            <person name="David R.G."/>
            <person name="Delcher A.L."/>
            <person name="Delehaunty K."/>
            <person name="Do C.B."/>
            <person name="Ebling H."/>
            <person name="Edwards K."/>
            <person name="Eickbush T."/>
            <person name="Evans J.D."/>
            <person name="Filipski A."/>
            <person name="Findeiss S."/>
            <person name="Freyhult E."/>
            <person name="Fulton L."/>
            <person name="Fulton R."/>
            <person name="Garcia A.C."/>
            <person name="Gardiner A."/>
            <person name="Garfield D.A."/>
            <person name="Garvin B.E."/>
            <person name="Gibson G."/>
            <person name="Gilbert D."/>
            <person name="Gnerre S."/>
            <person name="Godfrey J."/>
            <person name="Good R."/>
            <person name="Gotea V."/>
            <person name="Gravely B."/>
            <person name="Greenberg A.J."/>
            <person name="Griffiths-Jones S."/>
            <person name="Gross S."/>
            <person name="Guigo R."/>
            <person name="Gustafson E.A."/>
            <person name="Haerty W."/>
            <person name="Hahn M.W."/>
            <person name="Halligan D.L."/>
            <person name="Halpern A.L."/>
            <person name="Halter G.M."/>
            <person name="Han M.V."/>
            <person name="Heger A."/>
            <person name="Hillier L."/>
            <person name="Hinrichs A.S."/>
            <person name="Holmes I."/>
            <person name="Hoskins R.A."/>
            <person name="Hubisz M.J."/>
            <person name="Hultmark D."/>
            <person name="Huntley M.A."/>
            <person name="Jaffe D.B."/>
            <person name="Jagadeeshan S."/>
            <person name="Jeck W.R."/>
            <person name="Johnson J."/>
            <person name="Jones C.D."/>
            <person name="Jordan W.C."/>
            <person name="Karpen G.H."/>
            <person name="Kataoka E."/>
            <person name="Keightley P.D."/>
            <person name="Kheradpour P."/>
            <person name="Kirkness E.F."/>
            <person name="Koerich L.B."/>
            <person name="Kristiansen K."/>
            <person name="Kudrna D."/>
            <person name="Kulathinal R.J."/>
            <person name="Kumar S."/>
            <person name="Kwok R."/>
            <person name="Lander E."/>
            <person name="Langley C.H."/>
            <person name="Lapoint R."/>
            <person name="Lazzaro B.P."/>
            <person name="Lee S.J."/>
            <person name="Levesque L."/>
            <person name="Li R."/>
            <person name="Lin C.F."/>
            <person name="Lin M.F."/>
            <person name="Lindblad-Toh K."/>
            <person name="Llopart A."/>
            <person name="Long M."/>
            <person name="Low L."/>
            <person name="Lozovsky E."/>
            <person name="Lu J."/>
            <person name="Luo M."/>
            <person name="Machado C.A."/>
            <person name="Makalowski W."/>
            <person name="Marzo M."/>
            <person name="Matsuda M."/>
            <person name="Matzkin L."/>
            <person name="McAllister B."/>
            <person name="McBride C.S."/>
            <person name="McKernan B."/>
            <person name="McKernan K."/>
            <person name="Mendez-Lago M."/>
            <person name="Minx P."/>
            <person name="Mollenhauer M.U."/>
            <person name="Montooth K."/>
            <person name="Mount S.M."/>
            <person name="Mu X."/>
            <person name="Myers E."/>
            <person name="Negre B."/>
            <person name="Newfeld S."/>
            <person name="Nielsen R."/>
            <person name="Noor M.A."/>
            <person name="O'Grady P."/>
            <person name="Pachter L."/>
            <person name="Papaceit M."/>
            <person name="Parisi M.J."/>
            <person name="Parisi M."/>
            <person name="Parts L."/>
            <person name="Pedersen J.S."/>
            <person name="Pesole G."/>
            <person name="Phillippy A.M."/>
            <person name="Ponting C.P."/>
            <person name="Pop M."/>
            <person name="Porcelli D."/>
            <person name="Powell J.R."/>
            <person name="Prohaska S."/>
            <person name="Pruitt K."/>
            <person name="Puig M."/>
            <person name="Quesneville H."/>
            <person name="Ram K.R."/>
            <person name="Rand D."/>
            <person name="Rasmussen M.D."/>
            <person name="Reed L.K."/>
            <person name="Reenan R."/>
            <person name="Reily A."/>
            <person name="Remington K.A."/>
            <person name="Rieger T.T."/>
            <person name="Ritchie M.G."/>
            <person name="Robin C."/>
            <person name="Rogers Y.H."/>
            <person name="Rohde C."/>
            <person name="Rozas J."/>
            <person name="Rubenfield M.J."/>
            <person name="Ruiz A."/>
            <person name="Russo S."/>
            <person name="Salzberg S.L."/>
            <person name="Sanchez-Gracia A."/>
            <person name="Saranga D.J."/>
            <person name="Sato H."/>
            <person name="Schaeffer S.W."/>
            <person name="Schatz M.C."/>
            <person name="Schlenke T."/>
            <person name="Schwartz R."/>
            <person name="Segarra C."/>
            <person name="Singh R.S."/>
            <person name="Sirot L."/>
            <person name="Sirota M."/>
            <person name="Sisneros N.B."/>
            <person name="Smith C.D."/>
            <person name="Smith T.F."/>
            <person name="Spieth J."/>
            <person name="Stage D.E."/>
            <person name="Stark A."/>
            <person name="Stephan W."/>
            <person name="Strausberg R.L."/>
            <person name="Strempel S."/>
            <person name="Sturgill D."/>
            <person name="Sutton G."/>
            <person name="Sutton G.G."/>
            <person name="Tao W."/>
            <person name="Teichmann S."/>
            <person name="Tobari Y.N."/>
            <person name="Tomimura Y."/>
            <person name="Tsolas J.M."/>
            <person name="Valente V.L."/>
            <person name="Venter E."/>
            <person name="Venter J.C."/>
            <person name="Vicario S."/>
            <person name="Vieira F.G."/>
            <person name="Vilella A.J."/>
            <person name="Villasante A."/>
            <person name="Walenz B."/>
            <person name="Wang J."/>
            <person name="Wasserman M."/>
            <person name="Watts T."/>
            <person name="Wilson D."/>
            <person name="Wilson R.K."/>
            <person name="Wing R.A."/>
            <person name="Wolfner M.F."/>
            <person name="Wong A."/>
            <person name="Wong G.K."/>
            <person name="Wu C.I."/>
            <person name="Wu G."/>
            <person name="Yamamoto D."/>
            <person name="Yang H.P."/>
            <person name="Yang S.P."/>
            <person name="Yorke J.A."/>
            <person name="Yoshida K."/>
            <person name="Zdobnov E."/>
            <person name="Zhang P."/>
            <person name="Zhang Y."/>
            <person name="Zimin A.V."/>
            <person name="Baldwin J."/>
            <person name="Abdouelleil A."/>
            <person name="Abdulkadir J."/>
            <person name="Abebe A."/>
            <person name="Abera B."/>
            <person name="Abreu J."/>
            <person name="Acer S.C."/>
            <person name="Aftuck L."/>
            <person name="Alexander A."/>
            <person name="An P."/>
            <person name="Anderson E."/>
            <person name="Anderson S."/>
            <person name="Arachi H."/>
            <person name="Azer M."/>
            <person name="Bachantsang P."/>
            <person name="Barry A."/>
            <person name="Bayul T."/>
            <person name="Berlin A."/>
            <person name="Bessette D."/>
            <person name="Bloom T."/>
            <person name="Blye J."/>
            <person name="Boguslavskiy L."/>
            <person name="Bonnet C."/>
            <person name="Boukhgalter B."/>
            <person name="Bourzgui I."/>
            <person name="Brown A."/>
            <person name="Cahill P."/>
            <person name="Channer S."/>
            <person name="Cheshatsang Y."/>
            <person name="Chuda L."/>
            <person name="Citroen M."/>
            <person name="Collymore A."/>
            <person name="Cooke P."/>
            <person name="Costello M."/>
            <person name="D'Aco K."/>
            <person name="Daza R."/>
            <person name="De Haan G."/>
            <person name="DeGray S."/>
            <person name="DeMaso C."/>
            <person name="Dhargay N."/>
            <person name="Dooley K."/>
            <person name="Dooley E."/>
            <person name="Doricent M."/>
            <person name="Dorje P."/>
            <person name="Dorjee K."/>
            <person name="Dupes A."/>
            <person name="Elong R."/>
            <person name="Falk J."/>
            <person name="Farina A."/>
            <person name="Faro S."/>
            <person name="Ferguson D."/>
            <person name="Fisher S."/>
            <person name="Foley C.D."/>
            <person name="Franke A."/>
            <person name="Friedrich D."/>
            <person name="Gadbois L."/>
            <person name="Gearin G."/>
            <person name="Gearin C.R."/>
            <person name="Giannoukos G."/>
            <person name="Goode T."/>
            <person name="Graham J."/>
            <person name="Grandbois E."/>
            <person name="Grewal S."/>
            <person name="Gyaltsen K."/>
            <person name="Hafez N."/>
            <person name="Hagos B."/>
            <person name="Hall J."/>
            <person name="Henson C."/>
            <person name="Hollinger A."/>
            <person name="Honan T."/>
            <person name="Huard M.D."/>
            <person name="Hughes L."/>
            <person name="Hurhula B."/>
            <person name="Husby M.E."/>
            <person name="Kamat A."/>
            <person name="Kanga B."/>
            <person name="Kashin S."/>
            <person name="Khazanovich D."/>
            <person name="Kisner P."/>
            <person name="Lance K."/>
            <person name="Lara M."/>
            <person name="Lee W."/>
            <person name="Lennon N."/>
            <person name="Letendre F."/>
            <person name="LeVine R."/>
            <person name="Lipovsky A."/>
            <person name="Liu X."/>
            <person name="Liu J."/>
            <person name="Liu S."/>
            <person name="Lokyitsang T."/>
            <person name="Lokyitsang Y."/>
            <person name="Lubonja R."/>
            <person name="Lui A."/>
            <person name="MacDonald P."/>
            <person name="Magnisalis V."/>
            <person name="Maru K."/>
            <person name="Matthews C."/>
            <person name="McCusker W."/>
            <person name="McDonough S."/>
            <person name="Mehta T."/>
            <person name="Meldrim J."/>
            <person name="Meneus L."/>
            <person name="Mihai O."/>
            <person name="Mihalev A."/>
            <person name="Mihova T."/>
            <person name="Mittelman R."/>
            <person name="Mlenga V."/>
            <person name="Montmayeur A."/>
            <person name="Mulrain L."/>
            <person name="Navidi A."/>
            <person name="Naylor J."/>
            <person name="Negash T."/>
            <person name="Nguyen T."/>
            <person name="Nguyen N."/>
            <person name="Nicol R."/>
            <person name="Norbu C."/>
            <person name="Norbu N."/>
            <person name="Novod N."/>
            <person name="O'Neill B."/>
            <person name="Osman S."/>
            <person name="Markiewicz E."/>
            <person name="Oyono O.L."/>
            <person name="Patti C."/>
            <person name="Phunkhang P."/>
            <person name="Pierre F."/>
            <person name="Priest M."/>
            <person name="Raghuraman S."/>
            <person name="Rege F."/>
            <person name="Reyes R."/>
            <person name="Rise C."/>
            <person name="Rogov P."/>
            <person name="Ross K."/>
            <person name="Ryan E."/>
            <person name="Settipalli S."/>
            <person name="Shea T."/>
            <person name="Sherpa N."/>
            <person name="Shi L."/>
            <person name="Shih D."/>
            <person name="Sparrow T."/>
            <person name="Spaulding J."/>
            <person name="Stalker J."/>
            <person name="Stange-Thomann N."/>
            <person name="Stavropoulos S."/>
            <person name="Stone C."/>
            <person name="Strader C."/>
            <person name="Tesfaye S."/>
            <person name="Thomson T."/>
            <person name="Thoulutsang Y."/>
            <person name="Thoulutsang D."/>
            <person name="Topham K."/>
            <person name="Topping I."/>
            <person name="Tsamla T."/>
            <person name="Vassiliev H."/>
            <person name="Vo A."/>
            <person name="Wangchuk T."/>
            <person name="Wangdi T."/>
            <person name="Weiand M."/>
            <person name="Wilkinson J."/>
            <person name="Wilson A."/>
            <person name="Yadav S."/>
            <person name="Young G."/>
            <person name="Yu Q."/>
            <person name="Zembek L."/>
            <person name="Zhong D."/>
            <person name="Zimmer A."/>
            <person name="Zwirko Z."/>
            <person name="Jaffe D.B."/>
            <person name="Alvarez P."/>
            <person name="Brockman W."/>
            <person name="Butler J."/>
            <person name="Chin C."/>
            <person name="Gnerre S."/>
            <person name="Grabherr M."/>
            <person name="Kleber M."/>
            <person name="Mauceli E."/>
            <person name="MacCallum I."/>
        </authorList>
    </citation>
    <scope>NUCLEOTIDE SEQUENCE [LARGE SCALE GENOMIC DNA]</scope>
    <source>
        <strain evidence="3">Tucson 14024-0371.13</strain>
    </source>
</reference>
<dbReference type="Proteomes" id="UP000007801">
    <property type="component" value="Unassembled WGS sequence"/>
</dbReference>
<name>A0A0P8ZT30_DROAN</name>
<gene>
    <name evidence="2" type="primary">Dana\GF26249</name>
    <name evidence="2" type="ORF">GF26249</name>
</gene>
<dbReference type="EMBL" id="CH902618">
    <property type="protein sequence ID" value="KPU77686.1"/>
    <property type="molecule type" value="Genomic_DNA"/>
</dbReference>
<dbReference type="KEGG" id="dan:26513658"/>
<dbReference type="AlphaFoldDB" id="A0A0P8ZT30"/>
<accession>A0A0P8ZT30</accession>
<dbReference type="OrthoDB" id="10582409at2759"/>
<protein>
    <submittedName>
        <fullName evidence="2">Uncharacterized protein, isoform C</fullName>
    </submittedName>
</protein>
<dbReference type="GeneID" id="26513658"/>
<sequence>MASNGYGMVPKVCKQLLLGIWSKIGKNVPYKVHYCFLEKSSPRICTKIQVFLEFNPCPELEGKSSKRRTGEHFQGLQAGSIIDFNMIIVTLFGIILPFLVAVNLF</sequence>
<organism evidence="2 3">
    <name type="scientific">Drosophila ananassae</name>
    <name type="common">Fruit fly</name>
    <dbReference type="NCBI Taxonomy" id="7217"/>
    <lineage>
        <taxon>Eukaryota</taxon>
        <taxon>Metazoa</taxon>
        <taxon>Ecdysozoa</taxon>
        <taxon>Arthropoda</taxon>
        <taxon>Hexapoda</taxon>
        <taxon>Insecta</taxon>
        <taxon>Pterygota</taxon>
        <taxon>Neoptera</taxon>
        <taxon>Endopterygota</taxon>
        <taxon>Diptera</taxon>
        <taxon>Brachycera</taxon>
        <taxon>Muscomorpha</taxon>
        <taxon>Ephydroidea</taxon>
        <taxon>Drosophilidae</taxon>
        <taxon>Drosophila</taxon>
        <taxon>Sophophora</taxon>
    </lineage>
</organism>
<evidence type="ECO:0000256" key="1">
    <source>
        <dbReference type="SAM" id="Phobius"/>
    </source>
</evidence>